<proteinExistence type="predicted"/>
<evidence type="ECO:0000313" key="5">
    <source>
        <dbReference type="Proteomes" id="UP000830671"/>
    </source>
</evidence>
<dbReference type="GeneID" id="73340894"/>
<dbReference type="RefSeq" id="XP_049143027.1">
    <property type="nucleotide sequence ID" value="XM_049285884.1"/>
</dbReference>
<dbReference type="KEGG" id="clup:CLUP02_06887"/>
<dbReference type="Pfam" id="PF14832">
    <property type="entry name" value="Tautomerase_3"/>
    <property type="match status" value="1"/>
</dbReference>
<name>A0A9Q8SR96_9PEZI</name>
<dbReference type="InterPro" id="IPR058329">
    <property type="entry name" value="Arp1_N"/>
</dbReference>
<dbReference type="Pfam" id="PF26053">
    <property type="entry name" value="DUF8016"/>
    <property type="match status" value="1"/>
</dbReference>
<dbReference type="InterPro" id="IPR023631">
    <property type="entry name" value="Amidase_dom"/>
</dbReference>
<dbReference type="InterPro" id="IPR014347">
    <property type="entry name" value="Tautomerase/MIF_sf"/>
</dbReference>
<feature type="domain" description="Amidase" evidence="1">
    <location>
        <begin position="308"/>
        <end position="481"/>
    </location>
</feature>
<feature type="domain" description="Tautomerase cis-CaaD-like" evidence="2">
    <location>
        <begin position="730"/>
        <end position="871"/>
    </location>
</feature>
<evidence type="ECO:0000313" key="4">
    <source>
        <dbReference type="EMBL" id="UQC81401.1"/>
    </source>
</evidence>
<evidence type="ECO:0008006" key="6">
    <source>
        <dbReference type="Google" id="ProtNLM"/>
    </source>
</evidence>
<accession>A0A9Q8SR96</accession>
<dbReference type="Gene3D" id="3.90.1300.10">
    <property type="entry name" value="Amidase signature (AS) domain"/>
    <property type="match status" value="1"/>
</dbReference>
<evidence type="ECO:0000259" key="3">
    <source>
        <dbReference type="Pfam" id="PF26053"/>
    </source>
</evidence>
<dbReference type="InterPro" id="IPR036928">
    <property type="entry name" value="AS_sf"/>
</dbReference>
<evidence type="ECO:0000259" key="1">
    <source>
        <dbReference type="Pfam" id="PF01425"/>
    </source>
</evidence>
<keyword evidence="5" id="KW-1185">Reference proteome</keyword>
<dbReference type="EMBL" id="CP019475">
    <property type="protein sequence ID" value="UQC81401.1"/>
    <property type="molecule type" value="Genomic_DNA"/>
</dbReference>
<dbReference type="Proteomes" id="UP000830671">
    <property type="component" value="Chromosome 3"/>
</dbReference>
<dbReference type="InterPro" id="IPR028116">
    <property type="entry name" value="Cis-CaaD-like"/>
</dbReference>
<sequence>MTAAELRQCGLLTIGTMSSLADSQNVTLRGNKDHYLRSQPGIRTRPCGEVGAALGTKRRYSPKPDSPSFDKEWPASYRRRVIILMFLIVRRMRSFAFILASFRLASANYVNQGQVLSFNGISYYAGGIAVGQIETTNASSLSLAAAQFPGQDLFPLTIIDTSSNVPSGDELLNLTTAYDSSDDVFQSAFLHAIYLRPSTTNAPARSNSTMSLDSQLSRQGTSLVLSSKEIHGLKSSVVTGVTVLSLPRGPYFVSVHTGNVYKAYRLYDDDHLAFVQGVISDEEGAFTTLPAVTENVMAKSIAVPSRLYYTETEEQPLAGLRFGVKDIFHVKGVGTSGGNRAYFYLYGRQNKTAPAVQRLIDLGAVLVGKMGTVQFANGDRPTADWVDLHAPFNPRGDGYQDPSGSSTGPGAGVGAYDWLDLAVGSDTGGSMRGPAGSQGLFGNRPSTGAISLVDVIPLSPVSDTAGMFARSGSLWAKVTQAWYPDFASNYTSYPTTLYRSTARGGAWSGGNVSEDATKVITSFVGKLESFLQAKSTPANYTQLWSETHGEAPADVNEMLYLTYGVYVSHDQWQELGKPFFEDYAARFDGRQPYINPGPLARWQWGQVHSTEEVYAQGLHNISLFRSWYETEGYGRHDPESCSEGLYIYPWSVGQPSYRDVYIQARTTPPLGFDDSSVPVMAGAPEVVIPIGEVPYNSTKSLHTEYLPVTMALRMARGCDHHLANLRVYIMPFYQIYHTYPLAQKQRESIALSITNLHCSTFSTPAFFVHVNFIKQEPKSDDGTYFMAGKSHTSNSNRIVALVRTSASRTKDDFDALAAKIEDAWNGAVKEPGKEAEFDEAKRLLMVVFTPMLAIREGGMAIPDAGHEEAWLKQQLPYFKEMSEKHGVKDFTDLLEELKQMESLRGLLI</sequence>
<organism evidence="4 5">
    <name type="scientific">Colletotrichum lupini</name>
    <dbReference type="NCBI Taxonomy" id="145971"/>
    <lineage>
        <taxon>Eukaryota</taxon>
        <taxon>Fungi</taxon>
        <taxon>Dikarya</taxon>
        <taxon>Ascomycota</taxon>
        <taxon>Pezizomycotina</taxon>
        <taxon>Sordariomycetes</taxon>
        <taxon>Hypocreomycetidae</taxon>
        <taxon>Glomerellales</taxon>
        <taxon>Glomerellaceae</taxon>
        <taxon>Colletotrichum</taxon>
        <taxon>Colletotrichum acutatum species complex</taxon>
    </lineage>
</organism>
<reference evidence="4" key="1">
    <citation type="journal article" date="2021" name="Mol. Plant Microbe Interact.">
        <title>Complete Genome Sequence of the Plant-Pathogenic Fungus Colletotrichum lupini.</title>
        <authorList>
            <person name="Baroncelli R."/>
            <person name="Pensec F."/>
            <person name="Da Lio D."/>
            <person name="Boufleur T."/>
            <person name="Vicente I."/>
            <person name="Sarrocco S."/>
            <person name="Picot A."/>
            <person name="Baraldi E."/>
            <person name="Sukno S."/>
            <person name="Thon M."/>
            <person name="Le Floch G."/>
        </authorList>
    </citation>
    <scope>NUCLEOTIDE SEQUENCE</scope>
    <source>
        <strain evidence="4">IMI 504893</strain>
    </source>
</reference>
<dbReference type="Pfam" id="PF01425">
    <property type="entry name" value="Amidase"/>
    <property type="match status" value="1"/>
</dbReference>
<dbReference type="Gene3D" id="3.30.429.10">
    <property type="entry name" value="Macrophage Migration Inhibitory Factor"/>
    <property type="match status" value="1"/>
</dbReference>
<dbReference type="PANTHER" id="PTHR46310">
    <property type="entry name" value="AMIDASE 1"/>
    <property type="match status" value="1"/>
</dbReference>
<protein>
    <recommendedName>
        <fullName evidence="6">Glutamyl-tRNA(Gln) amidotransferase</fullName>
    </recommendedName>
</protein>
<feature type="domain" description="Scytalone dehydratase-like protein Arp1 N-terminal" evidence="3">
    <location>
        <begin position="144"/>
        <end position="267"/>
    </location>
</feature>
<dbReference type="PANTHER" id="PTHR46310:SF7">
    <property type="entry name" value="AMIDASE 1"/>
    <property type="match status" value="1"/>
</dbReference>
<dbReference type="AlphaFoldDB" id="A0A9Q8SR96"/>
<dbReference type="SUPFAM" id="SSF75304">
    <property type="entry name" value="Amidase signature (AS) enzymes"/>
    <property type="match status" value="1"/>
</dbReference>
<gene>
    <name evidence="4" type="ORF">CLUP02_06887</name>
</gene>
<evidence type="ECO:0000259" key="2">
    <source>
        <dbReference type="Pfam" id="PF14832"/>
    </source>
</evidence>